<feature type="domain" description="Amino acid transporter transmembrane" evidence="7">
    <location>
        <begin position="203"/>
        <end position="370"/>
    </location>
</feature>
<feature type="transmembrane region" description="Helical" evidence="6">
    <location>
        <begin position="291"/>
        <end position="310"/>
    </location>
</feature>
<feature type="compositionally biased region" description="Low complexity" evidence="5">
    <location>
        <begin position="452"/>
        <end position="463"/>
    </location>
</feature>
<feature type="compositionally biased region" description="Basic and acidic residues" evidence="5">
    <location>
        <begin position="1"/>
        <end position="182"/>
    </location>
</feature>
<evidence type="ECO:0000256" key="4">
    <source>
        <dbReference type="ARBA" id="ARBA00023136"/>
    </source>
</evidence>
<evidence type="ECO:0000256" key="5">
    <source>
        <dbReference type="SAM" id="MobiDB-lite"/>
    </source>
</evidence>
<reference evidence="8" key="1">
    <citation type="submission" date="2023-11" db="EMBL/GenBank/DDBJ databases">
        <title>Genome assemblies of two species of porcelain crab, Petrolisthes cinctipes and Petrolisthes manimaculis (Anomura: Porcellanidae).</title>
        <authorList>
            <person name="Angst P."/>
        </authorList>
    </citation>
    <scope>NUCLEOTIDE SEQUENCE</scope>
    <source>
        <strain evidence="8">PB745_02</strain>
        <tissue evidence="8">Gill</tissue>
    </source>
</reference>
<feature type="transmembrane region" description="Helical" evidence="6">
    <location>
        <begin position="347"/>
        <end position="370"/>
    </location>
</feature>
<keyword evidence="2 6" id="KW-0812">Transmembrane</keyword>
<feature type="compositionally biased region" description="Low complexity" evidence="5">
    <location>
        <begin position="408"/>
        <end position="419"/>
    </location>
</feature>
<keyword evidence="3 6" id="KW-1133">Transmembrane helix</keyword>
<feature type="compositionally biased region" description="Low complexity" evidence="5">
    <location>
        <begin position="430"/>
        <end position="441"/>
    </location>
</feature>
<evidence type="ECO:0000313" key="8">
    <source>
        <dbReference type="EMBL" id="KAK4287029.1"/>
    </source>
</evidence>
<keyword evidence="4 6" id="KW-0472">Membrane</keyword>
<dbReference type="PANTHER" id="PTHR22950">
    <property type="entry name" value="AMINO ACID TRANSPORTER"/>
    <property type="match status" value="1"/>
</dbReference>
<feature type="region of interest" description="Disordered" evidence="5">
    <location>
        <begin position="1"/>
        <end position="198"/>
    </location>
</feature>
<dbReference type="GO" id="GO:0015179">
    <property type="term" value="F:L-amino acid transmembrane transporter activity"/>
    <property type="evidence" value="ECO:0007669"/>
    <property type="project" value="TreeGrafter"/>
</dbReference>
<evidence type="ECO:0000256" key="6">
    <source>
        <dbReference type="SAM" id="Phobius"/>
    </source>
</evidence>
<feature type="transmembrane region" description="Helical" evidence="6">
    <location>
        <begin position="203"/>
        <end position="224"/>
    </location>
</feature>
<dbReference type="Pfam" id="PF01490">
    <property type="entry name" value="Aa_trans"/>
    <property type="match status" value="2"/>
</dbReference>
<dbReference type="Proteomes" id="UP001292094">
    <property type="component" value="Unassembled WGS sequence"/>
</dbReference>
<accession>A0AAE1TKW5</accession>
<dbReference type="PANTHER" id="PTHR22950:SF703">
    <property type="entry name" value="AMINO ACID TRANSPORTER TRANSMEMBRANE DOMAIN-CONTAINING PROTEIN"/>
    <property type="match status" value="1"/>
</dbReference>
<feature type="transmembrane region" description="Helical" evidence="6">
    <location>
        <begin position="633"/>
        <end position="652"/>
    </location>
</feature>
<evidence type="ECO:0000259" key="7">
    <source>
        <dbReference type="Pfam" id="PF01490"/>
    </source>
</evidence>
<evidence type="ECO:0000313" key="9">
    <source>
        <dbReference type="Proteomes" id="UP001292094"/>
    </source>
</evidence>
<name>A0AAE1TKW5_9EUCA</name>
<dbReference type="InterPro" id="IPR013057">
    <property type="entry name" value="AA_transpt_TM"/>
</dbReference>
<protein>
    <recommendedName>
        <fullName evidence="7">Amino acid transporter transmembrane domain-containing protein</fullName>
    </recommendedName>
</protein>
<evidence type="ECO:0000256" key="2">
    <source>
        <dbReference type="ARBA" id="ARBA00022692"/>
    </source>
</evidence>
<comment type="subcellular location">
    <subcellularLocation>
        <location evidence="1">Membrane</location>
        <topology evidence="1">Multi-pass membrane protein</topology>
    </subcellularLocation>
</comment>
<comment type="caution">
    <text evidence="8">The sequence shown here is derived from an EMBL/GenBank/DDBJ whole genome shotgun (WGS) entry which is preliminary data.</text>
</comment>
<feature type="region of interest" description="Disordered" evidence="5">
    <location>
        <begin position="375"/>
        <end position="465"/>
    </location>
</feature>
<proteinExistence type="predicted"/>
<dbReference type="AlphaFoldDB" id="A0AAE1TKW5"/>
<organism evidence="8 9">
    <name type="scientific">Petrolisthes manimaculis</name>
    <dbReference type="NCBI Taxonomy" id="1843537"/>
    <lineage>
        <taxon>Eukaryota</taxon>
        <taxon>Metazoa</taxon>
        <taxon>Ecdysozoa</taxon>
        <taxon>Arthropoda</taxon>
        <taxon>Crustacea</taxon>
        <taxon>Multicrustacea</taxon>
        <taxon>Malacostraca</taxon>
        <taxon>Eumalacostraca</taxon>
        <taxon>Eucarida</taxon>
        <taxon>Decapoda</taxon>
        <taxon>Pleocyemata</taxon>
        <taxon>Anomura</taxon>
        <taxon>Galatheoidea</taxon>
        <taxon>Porcellanidae</taxon>
        <taxon>Petrolisthes</taxon>
    </lineage>
</organism>
<feature type="transmembrane region" description="Helical" evidence="6">
    <location>
        <begin position="525"/>
        <end position="547"/>
    </location>
</feature>
<gene>
    <name evidence="8" type="ORF">Pmani_039886</name>
</gene>
<evidence type="ECO:0000256" key="1">
    <source>
        <dbReference type="ARBA" id="ARBA00004141"/>
    </source>
</evidence>
<dbReference type="EMBL" id="JAWZYT010007135">
    <property type="protein sequence ID" value="KAK4287029.1"/>
    <property type="molecule type" value="Genomic_DNA"/>
</dbReference>
<feature type="compositionally biased region" description="Low complexity" evidence="5">
    <location>
        <begin position="375"/>
        <end position="397"/>
    </location>
</feature>
<evidence type="ECO:0000256" key="3">
    <source>
        <dbReference type="ARBA" id="ARBA00022989"/>
    </source>
</evidence>
<feature type="domain" description="Amino acid transporter transmembrane" evidence="7">
    <location>
        <begin position="490"/>
        <end position="661"/>
    </location>
</feature>
<feature type="transmembrane region" description="Helical" evidence="6">
    <location>
        <begin position="322"/>
        <end position="341"/>
    </location>
</feature>
<feature type="transmembrane region" description="Helical" evidence="6">
    <location>
        <begin position="236"/>
        <end position="260"/>
    </location>
</feature>
<keyword evidence="9" id="KW-1185">Reference proteome</keyword>
<feature type="transmembrane region" description="Helical" evidence="6">
    <location>
        <begin position="567"/>
        <end position="586"/>
    </location>
</feature>
<feature type="transmembrane region" description="Helical" evidence="6">
    <location>
        <begin position="607"/>
        <end position="627"/>
    </location>
</feature>
<sequence>MEIDERTEGQAMEEVRREGNERRTGKETEKRRRKGDDRKRRREREDEMSERGVKERRGRGVEEMREKGKEEKREKGKEERRKRGKEEKRKKGKEERSETGTEEKSERGKEEKRKRGVKERSETGAEEKRETGKEERRKRGKEERSETGTEERRKRGKEERREKGKEERRKKGVKERSERGLEEGQQQRQQGMYGREENPSKGLSVSLAAFFLVTRVTGAGFVVLPKALAHTGWIGVSIMVMFCLVVSYSGTRLASCWLILEERWPHHYSHGSRQPYVDIADTAFGKYGRCVAIFVMIVGSFGPNTVYLVLTASLLNSLVAELSTCVWILVTAVVFIPFTWLGTPKDYWQVSVISVLVSTGVCVIILCELLKGSTNTTTNNNNNNTNNNNTNNNNNNTLHHKHTPHTPPQTHTNNNNNNTLHHKHTPHTPPQTHTNNNNNNTLHHKHTPHTPPQTHTNNNTNNTLHHKHTLLPPLPLPLPHHGHLTATPYTFVLGFSTLLFSYGGTRGFPNIQIDMEDRTQFWKSIVLGNVVILALYLPIAVTGYAILGHHVPSDILFSLDPHSVTTKAVILLQILNLIATYITGFNPTAQGCEDLLMVQRSFGWGRVLVRSGLVALQALVGLAVPLFDRLMTLFGASVVPLASLILPPLMYMKLINMNQQSQWPQR</sequence>
<feature type="compositionally biased region" description="Low complexity" evidence="5">
    <location>
        <begin position="183"/>
        <end position="193"/>
    </location>
</feature>
<dbReference type="GO" id="GO:0005774">
    <property type="term" value="C:vacuolar membrane"/>
    <property type="evidence" value="ECO:0007669"/>
    <property type="project" value="TreeGrafter"/>
</dbReference>